<dbReference type="Pfam" id="PF00465">
    <property type="entry name" value="Fe-ADH"/>
    <property type="match status" value="1"/>
</dbReference>
<dbReference type="Gene3D" id="3.40.50.1970">
    <property type="match status" value="1"/>
</dbReference>
<name>E5Y536_BILW3</name>
<feature type="domain" description="Alcohol dehydrogenase iron-type/glycerol dehydrogenase GldA" evidence="3">
    <location>
        <begin position="8"/>
        <end position="174"/>
    </location>
</feature>
<dbReference type="Pfam" id="PF25137">
    <property type="entry name" value="ADH_Fe_C"/>
    <property type="match status" value="1"/>
</dbReference>
<dbReference type="SUPFAM" id="SSF56796">
    <property type="entry name" value="Dehydroquinate synthase-like"/>
    <property type="match status" value="1"/>
</dbReference>
<dbReference type="InterPro" id="IPR039697">
    <property type="entry name" value="Alcohol_dehydrogenase_Fe"/>
</dbReference>
<dbReference type="PANTHER" id="PTHR11496:SF83">
    <property type="entry name" value="HYDROXYACID-OXOACID TRANSHYDROGENASE, MITOCHONDRIAL"/>
    <property type="match status" value="1"/>
</dbReference>
<feature type="domain" description="Fe-containing alcohol dehydrogenase-like C-terminal" evidence="4">
    <location>
        <begin position="188"/>
        <end position="380"/>
    </location>
</feature>
<comment type="similarity">
    <text evidence="1">Belongs to the iron-containing alcohol dehydrogenase family.</text>
</comment>
<dbReference type="RefSeq" id="WP_005026337.1">
    <property type="nucleotide sequence ID" value="NZ_KE150238.1"/>
</dbReference>
<keyword evidence="6" id="KW-1185">Reference proteome</keyword>
<dbReference type="GO" id="GO:0046872">
    <property type="term" value="F:metal ion binding"/>
    <property type="evidence" value="ECO:0007669"/>
    <property type="project" value="InterPro"/>
</dbReference>
<dbReference type="GO" id="GO:0004022">
    <property type="term" value="F:alcohol dehydrogenase (NAD+) activity"/>
    <property type="evidence" value="ECO:0007669"/>
    <property type="project" value="TreeGrafter"/>
</dbReference>
<evidence type="ECO:0000313" key="6">
    <source>
        <dbReference type="Proteomes" id="UP000006034"/>
    </source>
</evidence>
<dbReference type="FunFam" id="3.40.50.1970:FF:000003">
    <property type="entry name" value="Alcohol dehydrogenase, iron-containing"/>
    <property type="match status" value="1"/>
</dbReference>
<comment type="caution">
    <text evidence="5">The sequence shown here is derived from an EMBL/GenBank/DDBJ whole genome shotgun (WGS) entry which is preliminary data.</text>
</comment>
<dbReference type="Proteomes" id="UP000006034">
    <property type="component" value="Unassembled WGS sequence"/>
</dbReference>
<dbReference type="InterPro" id="IPR056798">
    <property type="entry name" value="ADH_Fe_C"/>
</dbReference>
<dbReference type="PANTHER" id="PTHR11496">
    <property type="entry name" value="ALCOHOL DEHYDROGENASE"/>
    <property type="match status" value="1"/>
</dbReference>
<dbReference type="Gene3D" id="1.20.1090.10">
    <property type="entry name" value="Dehydroquinate synthase-like - alpha domain"/>
    <property type="match status" value="1"/>
</dbReference>
<evidence type="ECO:0000259" key="4">
    <source>
        <dbReference type="Pfam" id="PF25137"/>
    </source>
</evidence>
<evidence type="ECO:0000259" key="3">
    <source>
        <dbReference type="Pfam" id="PF00465"/>
    </source>
</evidence>
<accession>E5Y536</accession>
<keyword evidence="2" id="KW-0560">Oxidoreductase</keyword>
<reference evidence="5 6" key="1">
    <citation type="submission" date="2010-10" db="EMBL/GenBank/DDBJ databases">
        <authorList>
            <consortium name="The Broad Institute Genome Sequencing Platform"/>
            <person name="Ward D."/>
            <person name="Earl A."/>
            <person name="Feldgarden M."/>
            <person name="Young S.K."/>
            <person name="Gargeya S."/>
            <person name="Zeng Q."/>
            <person name="Alvarado L."/>
            <person name="Berlin A."/>
            <person name="Bochicchio J."/>
            <person name="Chapman S.B."/>
            <person name="Chen Z."/>
            <person name="Freedman E."/>
            <person name="Gellesch M."/>
            <person name="Goldberg J."/>
            <person name="Griggs A."/>
            <person name="Gujja S."/>
            <person name="Heilman E."/>
            <person name="Heiman D."/>
            <person name="Howarth C."/>
            <person name="Mehta T."/>
            <person name="Neiman D."/>
            <person name="Pearson M."/>
            <person name="Roberts A."/>
            <person name="Saif S."/>
            <person name="Shea T."/>
            <person name="Shenoy N."/>
            <person name="Sisk P."/>
            <person name="Stolte C."/>
            <person name="Sykes S."/>
            <person name="White J."/>
            <person name="Yandava C."/>
            <person name="Allen-Vercoe E."/>
            <person name="Sibley C."/>
            <person name="Ambrose C.E."/>
            <person name="Strauss J."/>
            <person name="Daigneault M."/>
            <person name="Haas B."/>
            <person name="Nusbaum C."/>
            <person name="Birren B."/>
        </authorList>
    </citation>
    <scope>NUCLEOTIDE SEQUENCE [LARGE SCALE GENOMIC DNA]</scope>
    <source>
        <strain evidence="5 6">3_1_6</strain>
    </source>
</reference>
<evidence type="ECO:0000256" key="2">
    <source>
        <dbReference type="ARBA" id="ARBA00023002"/>
    </source>
</evidence>
<dbReference type="STRING" id="563192.HMPREF0179_01299"/>
<organism evidence="5 6">
    <name type="scientific">Bilophila wadsworthia (strain 3_1_6)</name>
    <dbReference type="NCBI Taxonomy" id="563192"/>
    <lineage>
        <taxon>Bacteria</taxon>
        <taxon>Pseudomonadati</taxon>
        <taxon>Thermodesulfobacteriota</taxon>
        <taxon>Desulfovibrionia</taxon>
        <taxon>Desulfovibrionales</taxon>
        <taxon>Desulfovibrionaceae</taxon>
        <taxon>Bilophila</taxon>
    </lineage>
</organism>
<evidence type="ECO:0000256" key="1">
    <source>
        <dbReference type="ARBA" id="ARBA00007358"/>
    </source>
</evidence>
<dbReference type="GeneID" id="78086427"/>
<dbReference type="eggNOG" id="COG1454">
    <property type="taxonomic scope" value="Bacteria"/>
</dbReference>
<dbReference type="AlphaFoldDB" id="E5Y536"/>
<dbReference type="EMBL" id="ADCP02000001">
    <property type="protein sequence ID" value="EFV44803.1"/>
    <property type="molecule type" value="Genomic_DNA"/>
</dbReference>
<dbReference type="OrthoDB" id="9778433at2"/>
<gene>
    <name evidence="5" type="ORF">HMPREF0179_01299</name>
</gene>
<protein>
    <submittedName>
        <fullName evidence="5">Uncharacterized protein</fullName>
    </submittedName>
</protein>
<dbReference type="HOGENOM" id="CLU_007207_0_0_7"/>
<dbReference type="InterPro" id="IPR001670">
    <property type="entry name" value="ADH_Fe/GldA"/>
</dbReference>
<reference evidence="5 6" key="2">
    <citation type="submission" date="2013-04" db="EMBL/GenBank/DDBJ databases">
        <title>The Genome Sequence of Bilophila wadsworthia 3_1_6.</title>
        <authorList>
            <consortium name="The Broad Institute Genomics Platform"/>
            <person name="Earl A."/>
            <person name="Ward D."/>
            <person name="Feldgarden M."/>
            <person name="Gevers D."/>
            <person name="Sibley C."/>
            <person name="Strauss J."/>
            <person name="Allen-Vercoe E."/>
            <person name="Walker B."/>
            <person name="Young S."/>
            <person name="Zeng Q."/>
            <person name="Gargeya S."/>
            <person name="Fitzgerald M."/>
            <person name="Haas B."/>
            <person name="Abouelleil A."/>
            <person name="Allen A.W."/>
            <person name="Alvarado L."/>
            <person name="Arachchi H.M."/>
            <person name="Berlin A.M."/>
            <person name="Chapman S.B."/>
            <person name="Gainer-Dewar J."/>
            <person name="Goldberg J."/>
            <person name="Griggs A."/>
            <person name="Gujja S."/>
            <person name="Hansen M."/>
            <person name="Howarth C."/>
            <person name="Imamovic A."/>
            <person name="Ireland A."/>
            <person name="Larimer J."/>
            <person name="McCowan C."/>
            <person name="Murphy C."/>
            <person name="Pearson M."/>
            <person name="Poon T.W."/>
            <person name="Priest M."/>
            <person name="Roberts A."/>
            <person name="Saif S."/>
            <person name="Shea T."/>
            <person name="Sisk P."/>
            <person name="Sykes S."/>
            <person name="Wortman J."/>
            <person name="Nusbaum C."/>
            <person name="Birren B."/>
        </authorList>
    </citation>
    <scope>NUCLEOTIDE SEQUENCE [LARGE SCALE GENOMIC DNA]</scope>
    <source>
        <strain evidence="5 6">3_1_6</strain>
    </source>
</reference>
<dbReference type="CDD" id="cd08185">
    <property type="entry name" value="Fe-ADH-like"/>
    <property type="match status" value="1"/>
</dbReference>
<evidence type="ECO:0000313" key="5">
    <source>
        <dbReference type="EMBL" id="EFV44803.1"/>
    </source>
</evidence>
<proteinExistence type="inferred from homology"/>
<sequence length="382" mass="40428">MHCHFHNPVSIHSGPGMRRQIGALAAKYGKKALIVTTGSAHSRALAEEAGASLEAAGLGWAHYNGIRPNPLGSMAAEGAQAARDNGCDMVIGIGGGSVMDASKGIAFAYYNDAPIFEYIYGRKQGGQALPILLIATTAGTGSEGNWTAVFTDTDHVKKGFALPALYPKESIVDPELMTTLSSRGIAGPGFDALAHAIESFLSVRANPFSKLYSRQAILWLSEGLPKVQANPSDLETWERVALGSTFAGIAIGNAGCTAPHGIEHPISGLLNVAHGEGLAAIYPEYMRFMRPHAQADFAELARLLGAETSGLTEEEASLRAVEQVDALLKTLGIAFTLSDLGVRESQLDWLSRTALDSMPAVFANNPAAMTSEDVKTILERRL</sequence>